<dbReference type="PANTHER" id="PTHR30629:SF6">
    <property type="entry name" value="PROPHAGE INTEGRASE INTA-RELATED"/>
    <property type="match status" value="1"/>
</dbReference>
<dbReference type="InterPro" id="IPR013762">
    <property type="entry name" value="Integrase-like_cat_sf"/>
</dbReference>
<feature type="domain" description="Tyr recombinase" evidence="5">
    <location>
        <begin position="224"/>
        <end position="404"/>
    </location>
</feature>
<dbReference type="Proteomes" id="UP000241771">
    <property type="component" value="Unassembled WGS sequence"/>
</dbReference>
<dbReference type="InterPro" id="IPR050808">
    <property type="entry name" value="Phage_Integrase"/>
</dbReference>
<evidence type="ECO:0000256" key="4">
    <source>
        <dbReference type="ARBA" id="ARBA00023172"/>
    </source>
</evidence>
<dbReference type="Pfam" id="PF00589">
    <property type="entry name" value="Phage_integrase"/>
    <property type="match status" value="1"/>
</dbReference>
<dbReference type="EMBL" id="PYMA01000018">
    <property type="protein sequence ID" value="PSW14798.1"/>
    <property type="molecule type" value="Genomic_DNA"/>
</dbReference>
<dbReference type="InterPro" id="IPR002104">
    <property type="entry name" value="Integrase_catalytic"/>
</dbReference>
<sequence>MLSSNLRLNQQALFSSTISLKISDAQIKKHLRDPRVRQLKDERCSLYLKFNKARTGGTWVLMEYKNGSQFGHRIGKYPATQARHVMELVSIASQRIAAGEKAECSGFETVDQLINWHVEREFKLHRSTTQRLQNLKSMAEQHVSCMFEGWPVMKLCHQTVDKQLIQPMFQQGYSLSYVRANFNLMKTAYSAAKKVKKITVNPMSDVRFKDFFGETFSISAEQVRGCRFNTDQLPEALMTIEKADPDKRLLLTLIIAHGTRIGETRKAKWEHIDLIQKRWTIPAEDTKNGKPVVYPLTEGMVELLRSYQEWQAVQGYQTGMLFPLSKRSRKPIHSTTASEWVRDISKRKWSAHDLRKRARTIWLELGIDYIVCEALLNHARDKLDQAYIYTHMELQKKDALKTYHQWLNSCWHNWLLPISIPATTLH</sequence>
<keyword evidence="3" id="KW-0238">DNA-binding</keyword>
<dbReference type="OrthoDB" id="9795573at2"/>
<comment type="caution">
    <text evidence="6">The sequence shown here is derived from an EMBL/GenBank/DDBJ whole genome shotgun (WGS) entry which is preliminary data.</text>
</comment>
<organism evidence="6 7">
    <name type="scientific">Photobacterium sanctipauli</name>
    <dbReference type="NCBI Taxonomy" id="1342794"/>
    <lineage>
        <taxon>Bacteria</taxon>
        <taxon>Pseudomonadati</taxon>
        <taxon>Pseudomonadota</taxon>
        <taxon>Gammaproteobacteria</taxon>
        <taxon>Vibrionales</taxon>
        <taxon>Vibrionaceae</taxon>
        <taxon>Photobacterium</taxon>
    </lineage>
</organism>
<dbReference type="GO" id="GO:0015074">
    <property type="term" value="P:DNA integration"/>
    <property type="evidence" value="ECO:0007669"/>
    <property type="project" value="UniProtKB-KW"/>
</dbReference>
<evidence type="ECO:0000259" key="5">
    <source>
        <dbReference type="PROSITE" id="PS51898"/>
    </source>
</evidence>
<dbReference type="RefSeq" id="WP_051901905.1">
    <property type="nucleotide sequence ID" value="NZ_JGVO01000088.1"/>
</dbReference>
<dbReference type="Gene3D" id="1.10.443.10">
    <property type="entry name" value="Intergrase catalytic core"/>
    <property type="match status" value="1"/>
</dbReference>
<dbReference type="SUPFAM" id="SSF56349">
    <property type="entry name" value="DNA breaking-rejoining enzymes"/>
    <property type="match status" value="1"/>
</dbReference>
<evidence type="ECO:0000313" key="7">
    <source>
        <dbReference type="Proteomes" id="UP000241771"/>
    </source>
</evidence>
<evidence type="ECO:0000256" key="1">
    <source>
        <dbReference type="ARBA" id="ARBA00008857"/>
    </source>
</evidence>
<evidence type="ECO:0000313" key="6">
    <source>
        <dbReference type="EMBL" id="PSW14798.1"/>
    </source>
</evidence>
<evidence type="ECO:0000256" key="2">
    <source>
        <dbReference type="ARBA" id="ARBA00022908"/>
    </source>
</evidence>
<evidence type="ECO:0000256" key="3">
    <source>
        <dbReference type="ARBA" id="ARBA00023125"/>
    </source>
</evidence>
<dbReference type="PANTHER" id="PTHR30629">
    <property type="entry name" value="PROPHAGE INTEGRASE"/>
    <property type="match status" value="1"/>
</dbReference>
<accession>A0A2T3NID9</accession>
<comment type="similarity">
    <text evidence="1">Belongs to the 'phage' integrase family.</text>
</comment>
<keyword evidence="7" id="KW-1185">Reference proteome</keyword>
<protein>
    <submittedName>
        <fullName evidence="6">Integrase</fullName>
    </submittedName>
</protein>
<dbReference type="InterPro" id="IPR011010">
    <property type="entry name" value="DNA_brk_join_enz"/>
</dbReference>
<dbReference type="CDD" id="cd00801">
    <property type="entry name" value="INT_P4_C"/>
    <property type="match status" value="1"/>
</dbReference>
<dbReference type="GO" id="GO:0006310">
    <property type="term" value="P:DNA recombination"/>
    <property type="evidence" value="ECO:0007669"/>
    <property type="project" value="UniProtKB-KW"/>
</dbReference>
<reference evidence="6 7" key="1">
    <citation type="submission" date="2018-01" db="EMBL/GenBank/DDBJ databases">
        <title>Whole genome sequencing of Histamine producing bacteria.</title>
        <authorList>
            <person name="Butler K."/>
        </authorList>
    </citation>
    <scope>NUCLEOTIDE SEQUENCE [LARGE SCALE GENOMIC DNA]</scope>
    <source>
        <strain evidence="6 7">DSM 100436</strain>
    </source>
</reference>
<keyword evidence="4" id="KW-0233">DNA recombination</keyword>
<dbReference type="PROSITE" id="PS51898">
    <property type="entry name" value="TYR_RECOMBINASE"/>
    <property type="match status" value="1"/>
</dbReference>
<dbReference type="AlphaFoldDB" id="A0A2T3NID9"/>
<dbReference type="Gene3D" id="1.10.150.130">
    <property type="match status" value="1"/>
</dbReference>
<gene>
    <name evidence="6" type="ORF">C9I98_21675</name>
</gene>
<name>A0A2T3NID9_9GAMM</name>
<proteinExistence type="inferred from homology"/>
<dbReference type="InterPro" id="IPR010998">
    <property type="entry name" value="Integrase_recombinase_N"/>
</dbReference>
<dbReference type="GO" id="GO:0003677">
    <property type="term" value="F:DNA binding"/>
    <property type="evidence" value="ECO:0007669"/>
    <property type="project" value="UniProtKB-KW"/>
</dbReference>
<keyword evidence="2" id="KW-0229">DNA integration</keyword>